<dbReference type="Pfam" id="PF00392">
    <property type="entry name" value="GntR"/>
    <property type="match status" value="1"/>
</dbReference>
<evidence type="ECO:0000313" key="5">
    <source>
        <dbReference type="EMBL" id="TQM96739.1"/>
    </source>
</evidence>
<gene>
    <name evidence="5" type="ORF">FB476_1629</name>
</gene>
<dbReference type="PROSITE" id="PS50949">
    <property type="entry name" value="HTH_GNTR"/>
    <property type="match status" value="1"/>
</dbReference>
<dbReference type="EMBL" id="VFPU01000001">
    <property type="protein sequence ID" value="TQM96739.1"/>
    <property type="molecule type" value="Genomic_DNA"/>
</dbReference>
<name>A0A543KNS7_9MICO</name>
<dbReference type="Pfam" id="PF07729">
    <property type="entry name" value="FCD"/>
    <property type="match status" value="1"/>
</dbReference>
<dbReference type="Gene3D" id="1.20.120.530">
    <property type="entry name" value="GntR ligand-binding domain-like"/>
    <property type="match status" value="1"/>
</dbReference>
<dbReference type="PRINTS" id="PR00035">
    <property type="entry name" value="HTHGNTR"/>
</dbReference>
<dbReference type="AlphaFoldDB" id="A0A543KNS7"/>
<keyword evidence="3" id="KW-0804">Transcription</keyword>
<comment type="caution">
    <text evidence="5">The sequence shown here is derived from an EMBL/GenBank/DDBJ whole genome shotgun (WGS) entry which is preliminary data.</text>
</comment>
<keyword evidence="6" id="KW-1185">Reference proteome</keyword>
<dbReference type="GO" id="GO:0003700">
    <property type="term" value="F:DNA-binding transcription factor activity"/>
    <property type="evidence" value="ECO:0007669"/>
    <property type="project" value="InterPro"/>
</dbReference>
<dbReference type="SUPFAM" id="SSF48008">
    <property type="entry name" value="GntR ligand-binding domain-like"/>
    <property type="match status" value="1"/>
</dbReference>
<dbReference type="InterPro" id="IPR036390">
    <property type="entry name" value="WH_DNA-bd_sf"/>
</dbReference>
<keyword evidence="2 5" id="KW-0238">DNA-binding</keyword>
<dbReference type="InterPro" id="IPR008920">
    <property type="entry name" value="TF_FadR/GntR_C"/>
</dbReference>
<keyword evidence="1" id="KW-0805">Transcription regulation</keyword>
<organism evidence="5 6">
    <name type="scientific">Ornithinimicrobium humiphilum</name>
    <dbReference type="NCBI Taxonomy" id="125288"/>
    <lineage>
        <taxon>Bacteria</taxon>
        <taxon>Bacillati</taxon>
        <taxon>Actinomycetota</taxon>
        <taxon>Actinomycetes</taxon>
        <taxon>Micrococcales</taxon>
        <taxon>Ornithinimicrobiaceae</taxon>
        <taxon>Ornithinimicrobium</taxon>
    </lineage>
</organism>
<feature type="domain" description="HTH gntR-type" evidence="4">
    <location>
        <begin position="13"/>
        <end position="80"/>
    </location>
</feature>
<dbReference type="CDD" id="cd07377">
    <property type="entry name" value="WHTH_GntR"/>
    <property type="match status" value="1"/>
</dbReference>
<proteinExistence type="predicted"/>
<evidence type="ECO:0000313" key="6">
    <source>
        <dbReference type="Proteomes" id="UP000315133"/>
    </source>
</evidence>
<dbReference type="InterPro" id="IPR036388">
    <property type="entry name" value="WH-like_DNA-bd_sf"/>
</dbReference>
<evidence type="ECO:0000256" key="2">
    <source>
        <dbReference type="ARBA" id="ARBA00023125"/>
    </source>
</evidence>
<reference evidence="5 6" key="1">
    <citation type="submission" date="2019-06" db="EMBL/GenBank/DDBJ databases">
        <title>Sequencing the genomes of 1000 actinobacteria strains.</title>
        <authorList>
            <person name="Klenk H.-P."/>
        </authorList>
    </citation>
    <scope>NUCLEOTIDE SEQUENCE [LARGE SCALE GENOMIC DNA]</scope>
    <source>
        <strain evidence="5 6">DSM 12362</strain>
    </source>
</reference>
<dbReference type="PANTHER" id="PTHR43537:SF24">
    <property type="entry name" value="GLUCONATE OPERON TRANSCRIPTIONAL REPRESSOR"/>
    <property type="match status" value="1"/>
</dbReference>
<dbReference type="Gene3D" id="1.10.10.10">
    <property type="entry name" value="Winged helix-like DNA-binding domain superfamily/Winged helix DNA-binding domain"/>
    <property type="match status" value="1"/>
</dbReference>
<dbReference type="PANTHER" id="PTHR43537">
    <property type="entry name" value="TRANSCRIPTIONAL REGULATOR, GNTR FAMILY"/>
    <property type="match status" value="1"/>
</dbReference>
<accession>A0A543KNS7</accession>
<dbReference type="SUPFAM" id="SSF46785">
    <property type="entry name" value="Winged helix' DNA-binding domain"/>
    <property type="match status" value="1"/>
</dbReference>
<dbReference type="InterPro" id="IPR000524">
    <property type="entry name" value="Tscrpt_reg_HTH_GntR"/>
</dbReference>
<dbReference type="InterPro" id="IPR011711">
    <property type="entry name" value="GntR_C"/>
</dbReference>
<dbReference type="RefSeq" id="WP_141818317.1">
    <property type="nucleotide sequence ID" value="NZ_BAAAIL010000004.1"/>
</dbReference>
<dbReference type="OrthoDB" id="8680240at2"/>
<evidence type="ECO:0000259" key="4">
    <source>
        <dbReference type="PROSITE" id="PS50949"/>
    </source>
</evidence>
<sequence>MSTTQPLAPVRKGLLRDDVYTRLRDAIVDGRLAPASVLRDGELAAQLGVSRTPVREAILKLAESGLVSAVPGRSTIVADVDEDAVRDAQAVVAAMHRLAVTTAARRFTDDDLARMREANARFAAALEAGDVDAALAADDELHDVPVAVSGNRALRTVLDQFTPVVRRLERIRFGTHAGQDSVHLHAELVDRCEAGDAAGAADVSDRIWRTLQDLLPPPTHPDTT</sequence>
<evidence type="ECO:0000256" key="3">
    <source>
        <dbReference type="ARBA" id="ARBA00023163"/>
    </source>
</evidence>
<dbReference type="Proteomes" id="UP000315133">
    <property type="component" value="Unassembled WGS sequence"/>
</dbReference>
<dbReference type="GO" id="GO:0003677">
    <property type="term" value="F:DNA binding"/>
    <property type="evidence" value="ECO:0007669"/>
    <property type="project" value="UniProtKB-KW"/>
</dbReference>
<protein>
    <submittedName>
        <fullName evidence="5">DNA-binding GntR family transcriptional regulator</fullName>
    </submittedName>
</protein>
<dbReference type="SMART" id="SM00345">
    <property type="entry name" value="HTH_GNTR"/>
    <property type="match status" value="1"/>
</dbReference>
<dbReference type="SMART" id="SM00895">
    <property type="entry name" value="FCD"/>
    <property type="match status" value="1"/>
</dbReference>
<evidence type="ECO:0000256" key="1">
    <source>
        <dbReference type="ARBA" id="ARBA00023015"/>
    </source>
</evidence>